<dbReference type="GO" id="GO:0034220">
    <property type="term" value="P:monoatomic ion transmembrane transport"/>
    <property type="evidence" value="ECO:0007669"/>
    <property type="project" value="UniProtKB-KW"/>
</dbReference>
<evidence type="ECO:0000313" key="11">
    <source>
        <dbReference type="Proteomes" id="UP001283361"/>
    </source>
</evidence>
<comment type="subcellular location">
    <subcellularLocation>
        <location evidence="1 9">Cell membrane</location>
        <topology evidence="1 9">Multi-pass membrane protein</topology>
    </subcellularLocation>
</comment>
<keyword evidence="8 9" id="KW-0407">Ion channel</keyword>
<comment type="function">
    <text evidence="9">Structural component of the gap junctions.</text>
</comment>
<evidence type="ECO:0000256" key="2">
    <source>
        <dbReference type="ARBA" id="ARBA00022448"/>
    </source>
</evidence>
<evidence type="ECO:0000256" key="8">
    <source>
        <dbReference type="ARBA" id="ARBA00023303"/>
    </source>
</evidence>
<keyword evidence="2 9" id="KW-0813">Transport</keyword>
<dbReference type="Proteomes" id="UP001283361">
    <property type="component" value="Unassembled WGS sequence"/>
</dbReference>
<proteinExistence type="inferred from homology"/>
<evidence type="ECO:0000256" key="5">
    <source>
        <dbReference type="ARBA" id="ARBA00022989"/>
    </source>
</evidence>
<keyword evidence="5 9" id="KW-1133">Transmembrane helix</keyword>
<keyword evidence="7 9" id="KW-0472">Membrane</keyword>
<evidence type="ECO:0000256" key="1">
    <source>
        <dbReference type="ARBA" id="ARBA00004651"/>
    </source>
</evidence>
<sequence>MSILRRSLAEDKIDYYNHTWSVLFLLVLAIVTWLLPLSPNHQLQSQPVSVSPIVIPQAASTKPVPRFKATCWCPNQFTGSMVAYTQATCSGAYNLALQGIDPEDKNIGAILYSIPHNVPVPLPKDRDGLKFKPNVSKSNFQKPQVKVNVPQLKDSKQREKTDNARYFIYTKAPLALFLLAVCLKIPHLVWTLLSTLVGGINIDQTLTSAKAGTGLSYDSRSQLHNELSGATAEKVRTCSWAASSLYLLLKILMCVAVIAELLVVHESLLPQAQSLEDGLKQEDFNAGVFEFVNKTLNTLQSTGINPTEDYSDRLLLCDLPIRTLQNVQQYTHQCIFQAEKEIVFPKPELQNSAPKDDHNTQTPHEVMKMYVTLFLIVQTYLAVLTVVNVSSFIVWLLKLVARPCKRTVSSDRDLPVDVCLLLHMAQENAGPEVVKAFSQSRAWGKEEGKESIPLNE</sequence>
<feature type="transmembrane region" description="Helical" evidence="9">
    <location>
        <begin position="370"/>
        <end position="397"/>
    </location>
</feature>
<comment type="caution">
    <text evidence="10">The sequence shown here is derived from an EMBL/GenBank/DDBJ whole genome shotgun (WGS) entry which is preliminary data.</text>
</comment>
<evidence type="ECO:0000256" key="7">
    <source>
        <dbReference type="ARBA" id="ARBA00023136"/>
    </source>
</evidence>
<comment type="similarity">
    <text evidence="9">Belongs to the pannexin family.</text>
</comment>
<evidence type="ECO:0000256" key="3">
    <source>
        <dbReference type="ARBA" id="ARBA00022475"/>
    </source>
</evidence>
<dbReference type="InterPro" id="IPR000990">
    <property type="entry name" value="Innexin"/>
</dbReference>
<evidence type="ECO:0000313" key="10">
    <source>
        <dbReference type="EMBL" id="KAK3775633.1"/>
    </source>
</evidence>
<evidence type="ECO:0000256" key="6">
    <source>
        <dbReference type="ARBA" id="ARBA00023065"/>
    </source>
</evidence>
<feature type="transmembrane region" description="Helical" evidence="9">
    <location>
        <begin position="166"/>
        <end position="186"/>
    </location>
</feature>
<dbReference type="PROSITE" id="PS51013">
    <property type="entry name" value="PANNEXIN"/>
    <property type="match status" value="1"/>
</dbReference>
<accession>A0AAE1DN77</accession>
<feature type="transmembrane region" description="Helical" evidence="9">
    <location>
        <begin position="20"/>
        <end position="37"/>
    </location>
</feature>
<dbReference type="GO" id="GO:0005921">
    <property type="term" value="C:gap junction"/>
    <property type="evidence" value="ECO:0007669"/>
    <property type="project" value="UniProtKB-UniRule"/>
</dbReference>
<gene>
    <name evidence="9" type="primary">inx</name>
    <name evidence="10" type="ORF">RRG08_051491</name>
</gene>
<evidence type="ECO:0000256" key="4">
    <source>
        <dbReference type="ARBA" id="ARBA00022692"/>
    </source>
</evidence>
<keyword evidence="3" id="KW-1003">Cell membrane</keyword>
<dbReference type="GO" id="GO:0005886">
    <property type="term" value="C:plasma membrane"/>
    <property type="evidence" value="ECO:0007669"/>
    <property type="project" value="UniProtKB-SubCell"/>
</dbReference>
<name>A0AAE1DN77_9GAST</name>
<dbReference type="AlphaFoldDB" id="A0AAE1DN77"/>
<reference evidence="10" key="1">
    <citation type="journal article" date="2023" name="G3 (Bethesda)">
        <title>A reference genome for the long-term kleptoplast-retaining sea slug Elysia crispata morphotype clarki.</title>
        <authorList>
            <person name="Eastman K.E."/>
            <person name="Pendleton A.L."/>
            <person name="Shaikh M.A."/>
            <person name="Suttiyut T."/>
            <person name="Ogas R."/>
            <person name="Tomko P."/>
            <person name="Gavelis G."/>
            <person name="Widhalm J.R."/>
            <person name="Wisecaver J.H."/>
        </authorList>
    </citation>
    <scope>NUCLEOTIDE SEQUENCE</scope>
    <source>
        <strain evidence="10">ECLA1</strain>
    </source>
</reference>
<keyword evidence="4 9" id="KW-0812">Transmembrane</keyword>
<keyword evidence="11" id="KW-1185">Reference proteome</keyword>
<protein>
    <recommendedName>
        <fullName evidence="9">Innexin</fullName>
    </recommendedName>
</protein>
<organism evidence="10 11">
    <name type="scientific">Elysia crispata</name>
    <name type="common">lettuce slug</name>
    <dbReference type="NCBI Taxonomy" id="231223"/>
    <lineage>
        <taxon>Eukaryota</taxon>
        <taxon>Metazoa</taxon>
        <taxon>Spiralia</taxon>
        <taxon>Lophotrochozoa</taxon>
        <taxon>Mollusca</taxon>
        <taxon>Gastropoda</taxon>
        <taxon>Heterobranchia</taxon>
        <taxon>Euthyneura</taxon>
        <taxon>Panpulmonata</taxon>
        <taxon>Sacoglossa</taxon>
        <taxon>Placobranchoidea</taxon>
        <taxon>Plakobranchidae</taxon>
        <taxon>Elysia</taxon>
    </lineage>
</organism>
<evidence type="ECO:0000256" key="9">
    <source>
        <dbReference type="RuleBase" id="RU010713"/>
    </source>
</evidence>
<feature type="transmembrane region" description="Helical" evidence="9">
    <location>
        <begin position="245"/>
        <end position="264"/>
    </location>
</feature>
<dbReference type="Pfam" id="PF00876">
    <property type="entry name" value="Innexin"/>
    <property type="match status" value="1"/>
</dbReference>
<dbReference type="EMBL" id="JAWDGP010003299">
    <property type="protein sequence ID" value="KAK3775633.1"/>
    <property type="molecule type" value="Genomic_DNA"/>
</dbReference>
<dbReference type="PANTHER" id="PTHR11893:SF36">
    <property type="entry name" value="INNEXIN-5"/>
    <property type="match status" value="1"/>
</dbReference>
<dbReference type="PANTHER" id="PTHR11893">
    <property type="entry name" value="INNEXIN"/>
    <property type="match status" value="1"/>
</dbReference>
<keyword evidence="6 9" id="KW-0406">Ion transport</keyword>